<evidence type="ECO:0000256" key="1">
    <source>
        <dbReference type="SAM" id="MobiDB-lite"/>
    </source>
</evidence>
<gene>
    <name evidence="2" type="ORF">H8712_04455</name>
</gene>
<sequence length="155" mass="17269">MKKIVKIILPVVIVAAGFGMFKYSQKSLQSESAKEQKEASKETSKESEQTDEDEKTSQDYEGIQYDEDGFMMSPDELNADLPESTYEEIEADGAYEEAMDAEQEEEENEIHFDDGTATDISDSVTIESYPEYSSDISSDSDLSGENPASFFMSGE</sequence>
<accession>A0ABR7P922</accession>
<evidence type="ECO:0000313" key="3">
    <source>
        <dbReference type="Proteomes" id="UP000661649"/>
    </source>
</evidence>
<organism evidence="2 3">
    <name type="scientific">Blautia stercoris</name>
    <dbReference type="NCBI Taxonomy" id="871664"/>
    <lineage>
        <taxon>Bacteria</taxon>
        <taxon>Bacillati</taxon>
        <taxon>Bacillota</taxon>
        <taxon>Clostridia</taxon>
        <taxon>Lachnospirales</taxon>
        <taxon>Lachnospiraceae</taxon>
        <taxon>Blautia</taxon>
    </lineage>
</organism>
<comment type="caution">
    <text evidence="2">The sequence shown here is derived from an EMBL/GenBank/DDBJ whole genome shotgun (WGS) entry which is preliminary data.</text>
</comment>
<proteinExistence type="predicted"/>
<dbReference type="RefSeq" id="WP_117455026.1">
    <property type="nucleotide sequence ID" value="NZ_JACRTP010000001.1"/>
</dbReference>
<feature type="region of interest" description="Disordered" evidence="1">
    <location>
        <begin position="97"/>
        <end position="155"/>
    </location>
</feature>
<protein>
    <submittedName>
        <fullName evidence="2">Uncharacterized protein</fullName>
    </submittedName>
</protein>
<name>A0ABR7P922_9FIRM</name>
<feature type="compositionally biased region" description="Basic and acidic residues" evidence="1">
    <location>
        <begin position="32"/>
        <end position="48"/>
    </location>
</feature>
<feature type="compositionally biased region" description="Acidic residues" evidence="1">
    <location>
        <begin position="97"/>
        <end position="108"/>
    </location>
</feature>
<evidence type="ECO:0000313" key="2">
    <source>
        <dbReference type="EMBL" id="MBC8627876.1"/>
    </source>
</evidence>
<dbReference type="Proteomes" id="UP000661649">
    <property type="component" value="Unassembled WGS sequence"/>
</dbReference>
<reference evidence="2 3" key="1">
    <citation type="submission" date="2020-08" db="EMBL/GenBank/DDBJ databases">
        <title>Genome public.</title>
        <authorList>
            <person name="Liu C."/>
            <person name="Sun Q."/>
        </authorList>
    </citation>
    <scope>NUCLEOTIDE SEQUENCE [LARGE SCALE GENOMIC DNA]</scope>
    <source>
        <strain evidence="2 3">3_YM_SP_D4_24.mj</strain>
    </source>
</reference>
<feature type="region of interest" description="Disordered" evidence="1">
    <location>
        <begin position="27"/>
        <end position="63"/>
    </location>
</feature>
<feature type="compositionally biased region" description="Low complexity" evidence="1">
    <location>
        <begin position="133"/>
        <end position="143"/>
    </location>
</feature>
<dbReference type="EMBL" id="JACRTP010000001">
    <property type="protein sequence ID" value="MBC8627876.1"/>
    <property type="molecule type" value="Genomic_DNA"/>
</dbReference>
<keyword evidence="3" id="KW-1185">Reference proteome</keyword>